<evidence type="ECO:0000256" key="7">
    <source>
        <dbReference type="SAM" id="Phobius"/>
    </source>
</evidence>
<feature type="transmembrane region" description="Helical" evidence="7">
    <location>
        <begin position="128"/>
        <end position="147"/>
    </location>
</feature>
<keyword evidence="3" id="KW-1003">Cell membrane</keyword>
<keyword evidence="6 7" id="KW-0472">Membrane</keyword>
<gene>
    <name evidence="8" type="primary">tuaB_1</name>
    <name evidence="8" type="ORF">NIT7321_00761</name>
</gene>
<feature type="transmembrane region" description="Helical" evidence="7">
    <location>
        <begin position="296"/>
        <end position="319"/>
    </location>
</feature>
<sequence>MQKGETTAELHTHVSQGRGRLALAGVFWSFVNIMVSNGLTVVVFLVTSMLLQPADFGAVALATSIVVWVMTLVPLPIGDAIIQRKDLRPEHLDSAFWLTMTIAVGFFFALVAIAPFAAEWTNLQILELILPVLALRILFVSLGNIPAALINRKMAFKQVALRTTLGNGLGAISCLVLVLQGYAIWALIWAQVVTAFVGCCVAYWSAGWRPGFAISRRAITDLRGFTLYTMGGRLIEPTKINQILLGILAGPAVLGIFFFARRICEILQELTIGTLLPVTRVLFASMQTEEERRRDAFLLSSFAAASAALPLFVGFIMVAPTAIPYVFGAKWIAAIYPLQCFALLSLMMSIGVMQASLVRFSGHAGWWFWFELSVSLSGFIAILYFADEGLNSIMTALVILSVCLWPVATAKTLRVLNMPLRTYVFDALRPALISASMMAISLFALREMGPPMYGYTLLLAQFAVAVPTYVGMMFLVGGDRLDLIREVVRRRIASTA</sequence>
<dbReference type="AlphaFoldDB" id="A0A0H5CYQ3"/>
<organism evidence="8 9">
    <name type="scientific">Phaeobacter italicus</name>
    <dbReference type="NCBI Taxonomy" id="481446"/>
    <lineage>
        <taxon>Bacteria</taxon>
        <taxon>Pseudomonadati</taxon>
        <taxon>Pseudomonadota</taxon>
        <taxon>Alphaproteobacteria</taxon>
        <taxon>Rhodobacterales</taxon>
        <taxon>Roseobacteraceae</taxon>
        <taxon>Phaeobacter</taxon>
    </lineage>
</organism>
<feature type="transmembrane region" description="Helical" evidence="7">
    <location>
        <begin position="159"/>
        <end position="178"/>
    </location>
</feature>
<dbReference type="PANTHER" id="PTHR30250:SF10">
    <property type="entry name" value="LIPOPOLYSACCHARIDE BIOSYNTHESIS PROTEIN WZXC"/>
    <property type="match status" value="1"/>
</dbReference>
<proteinExistence type="inferred from homology"/>
<dbReference type="Pfam" id="PF13440">
    <property type="entry name" value="Polysacc_synt_3"/>
    <property type="match status" value="1"/>
</dbReference>
<dbReference type="Proteomes" id="UP000043764">
    <property type="component" value="Unassembled WGS sequence"/>
</dbReference>
<evidence type="ECO:0000313" key="9">
    <source>
        <dbReference type="Proteomes" id="UP000043764"/>
    </source>
</evidence>
<feature type="transmembrane region" description="Helical" evidence="7">
    <location>
        <begin position="21"/>
        <end position="46"/>
    </location>
</feature>
<keyword evidence="9" id="KW-1185">Reference proteome</keyword>
<evidence type="ECO:0000256" key="6">
    <source>
        <dbReference type="ARBA" id="ARBA00023136"/>
    </source>
</evidence>
<feature type="transmembrane region" description="Helical" evidence="7">
    <location>
        <begin position="58"/>
        <end position="82"/>
    </location>
</feature>
<feature type="transmembrane region" description="Helical" evidence="7">
    <location>
        <begin position="364"/>
        <end position="386"/>
    </location>
</feature>
<comment type="similarity">
    <text evidence="2">Belongs to the polysaccharide synthase family.</text>
</comment>
<evidence type="ECO:0000256" key="3">
    <source>
        <dbReference type="ARBA" id="ARBA00022475"/>
    </source>
</evidence>
<evidence type="ECO:0000256" key="2">
    <source>
        <dbReference type="ARBA" id="ARBA00007430"/>
    </source>
</evidence>
<accession>A0A0H5CYQ3</accession>
<feature type="transmembrane region" description="Helical" evidence="7">
    <location>
        <begin position="452"/>
        <end position="476"/>
    </location>
</feature>
<keyword evidence="4 7" id="KW-0812">Transmembrane</keyword>
<dbReference type="STRING" id="481446.NIT7645_00534"/>
<evidence type="ECO:0000313" key="8">
    <source>
        <dbReference type="EMBL" id="CRL09924.1"/>
    </source>
</evidence>
<dbReference type="PANTHER" id="PTHR30250">
    <property type="entry name" value="PST FAMILY PREDICTED COLANIC ACID TRANSPORTER"/>
    <property type="match status" value="1"/>
</dbReference>
<feature type="transmembrane region" description="Helical" evidence="7">
    <location>
        <begin position="243"/>
        <end position="260"/>
    </location>
</feature>
<dbReference type="RefSeq" id="WP_050672653.1">
    <property type="nucleotide sequence ID" value="NZ_CVRL01000008.1"/>
</dbReference>
<evidence type="ECO:0000256" key="4">
    <source>
        <dbReference type="ARBA" id="ARBA00022692"/>
    </source>
</evidence>
<feature type="transmembrane region" description="Helical" evidence="7">
    <location>
        <begin position="266"/>
        <end position="284"/>
    </location>
</feature>
<keyword evidence="5 7" id="KW-1133">Transmembrane helix</keyword>
<name>A0A0H5CYQ3_9RHOB</name>
<evidence type="ECO:0000256" key="5">
    <source>
        <dbReference type="ARBA" id="ARBA00022989"/>
    </source>
</evidence>
<reference evidence="9" key="1">
    <citation type="submission" date="2015-05" db="EMBL/GenBank/DDBJ databases">
        <authorList>
            <person name="Rodrigo-Torres Lidia"/>
            <person name="Arahal R.David."/>
        </authorList>
    </citation>
    <scope>NUCLEOTIDE SEQUENCE [LARGE SCALE GENOMIC DNA]</scope>
    <source>
        <strain evidence="9">CECT 7321</strain>
    </source>
</reference>
<comment type="subcellular location">
    <subcellularLocation>
        <location evidence="1">Cell membrane</location>
        <topology evidence="1">Multi-pass membrane protein</topology>
    </subcellularLocation>
</comment>
<feature type="transmembrane region" description="Helical" evidence="7">
    <location>
        <begin position="392"/>
        <end position="410"/>
    </location>
</feature>
<dbReference type="InterPro" id="IPR050833">
    <property type="entry name" value="Poly_Biosynth_Transport"/>
</dbReference>
<dbReference type="EMBL" id="CVRL01000008">
    <property type="protein sequence ID" value="CRL09924.1"/>
    <property type="molecule type" value="Genomic_DNA"/>
</dbReference>
<feature type="transmembrane region" description="Helical" evidence="7">
    <location>
        <begin position="94"/>
        <end position="116"/>
    </location>
</feature>
<protein>
    <submittedName>
        <fullName evidence="8">Teichuronic acid biosynthesis protein TuaB</fullName>
    </submittedName>
</protein>
<evidence type="ECO:0000256" key="1">
    <source>
        <dbReference type="ARBA" id="ARBA00004651"/>
    </source>
</evidence>
<dbReference type="GO" id="GO:0005886">
    <property type="term" value="C:plasma membrane"/>
    <property type="evidence" value="ECO:0007669"/>
    <property type="project" value="UniProtKB-SubCell"/>
</dbReference>
<feature type="transmembrane region" description="Helical" evidence="7">
    <location>
        <begin position="422"/>
        <end position="446"/>
    </location>
</feature>
<feature type="transmembrane region" description="Helical" evidence="7">
    <location>
        <begin position="184"/>
        <end position="206"/>
    </location>
</feature>
<feature type="transmembrane region" description="Helical" evidence="7">
    <location>
        <begin position="331"/>
        <end position="352"/>
    </location>
</feature>